<evidence type="ECO:0000313" key="2">
    <source>
        <dbReference type="EMBL" id="CAB4612806.1"/>
    </source>
</evidence>
<organism evidence="1">
    <name type="scientific">freshwater metagenome</name>
    <dbReference type="NCBI Taxonomy" id="449393"/>
    <lineage>
        <taxon>unclassified sequences</taxon>
        <taxon>metagenomes</taxon>
        <taxon>ecological metagenomes</taxon>
    </lineage>
</organism>
<dbReference type="EMBL" id="CAEZUW010000067">
    <property type="protein sequence ID" value="CAB4612806.1"/>
    <property type="molecule type" value="Genomic_DNA"/>
</dbReference>
<dbReference type="AlphaFoldDB" id="A0A6J6C6I6"/>
<dbReference type="Gene3D" id="2.60.40.2700">
    <property type="match status" value="1"/>
</dbReference>
<reference evidence="1" key="1">
    <citation type="submission" date="2020-05" db="EMBL/GenBank/DDBJ databases">
        <authorList>
            <person name="Chiriac C."/>
            <person name="Salcher M."/>
            <person name="Ghai R."/>
            <person name="Kavagutti S V."/>
        </authorList>
    </citation>
    <scope>NUCLEOTIDE SEQUENCE</scope>
</reference>
<name>A0A6J6C6I6_9ZZZZ</name>
<dbReference type="EMBL" id="CAEZSH010000160">
    <property type="protein sequence ID" value="CAB4546597.1"/>
    <property type="molecule type" value="Genomic_DNA"/>
</dbReference>
<gene>
    <name evidence="1" type="ORF">UFOPK1410_01008</name>
    <name evidence="2" type="ORF">UFOPK1855_00524</name>
</gene>
<accession>A0A6J6C6I6</accession>
<evidence type="ECO:0000313" key="1">
    <source>
        <dbReference type="EMBL" id="CAB4546597.1"/>
    </source>
</evidence>
<protein>
    <submittedName>
        <fullName evidence="1">Unannotated protein</fullName>
    </submittedName>
</protein>
<proteinExistence type="predicted"/>
<sequence>MFRLTARKLLAAASALILAATLNPISSATAAGGLVVTFEQNDTSGYVNIDFDDAPMQQASSVVADAPDNAGRALKVIRGKASWAGTTIIKDPSKVLLKTGELFVSARVHSPKANIVIRMKIEKAGDPTQSVETNATEKSVLGWHTYTFDFSKQAAGTEAFSVNKTYNMASMFFDFVSLGPQVTTGNQVFYVDDLTFAAAAGGGGGVEPVGKTATPTLLTFESGDADGALVAAEATGPHPHGIFGGGTAAIVPAPVDGNGGNALAITKLGQPWTGANVIVDITGTKRYTSSAFPTVTFNYYSPKAGPVVVELNPGAVQGGATAVVGWQTITVNFSTVAGWSAATEYDKVVIFPDFQVAPSTPPLLYYIDNVAVNGAVTPAIVPKTKPTNSKLATLSTTSPVVGKTLTVAKGTWTGTAPVTYTYKWYRCSVKGFNAIKTAPASANKCVAIAGKTAASYKLTKSDKGKYVRASVTATNSVGKTVTTTKSTASKVK</sequence>